<proteinExistence type="predicted"/>
<comment type="caution">
    <text evidence="1">The sequence shown here is derived from an EMBL/GenBank/DDBJ whole genome shotgun (WGS) entry which is preliminary data.</text>
</comment>
<protein>
    <recommendedName>
        <fullName evidence="3">RNA helicase</fullName>
    </recommendedName>
</protein>
<evidence type="ECO:0008006" key="3">
    <source>
        <dbReference type="Google" id="ProtNLM"/>
    </source>
</evidence>
<dbReference type="Proteomes" id="UP001295462">
    <property type="component" value="Unassembled WGS sequence"/>
</dbReference>
<evidence type="ECO:0000313" key="2">
    <source>
        <dbReference type="Proteomes" id="UP001295462"/>
    </source>
</evidence>
<name>A0AAU9QRA6_9VIBR</name>
<evidence type="ECO:0000313" key="1">
    <source>
        <dbReference type="EMBL" id="CAH1599639.1"/>
    </source>
</evidence>
<gene>
    <name evidence="1" type="ORF">THF1A12_40221</name>
</gene>
<dbReference type="EMBL" id="CAKMUD010000094">
    <property type="protein sequence ID" value="CAH1599639.1"/>
    <property type="molecule type" value="Genomic_DNA"/>
</dbReference>
<dbReference type="AlphaFoldDB" id="A0AAU9QRA6"/>
<accession>A0AAU9QRA6</accession>
<sequence length="40" mass="4478">MQPNRVKMLFVKRVDTMPTTVAKTGAYNLAVCVKFIFATS</sequence>
<organism evidence="1 2">
    <name type="scientific">Vibrio jasicida</name>
    <dbReference type="NCBI Taxonomy" id="766224"/>
    <lineage>
        <taxon>Bacteria</taxon>
        <taxon>Pseudomonadati</taxon>
        <taxon>Pseudomonadota</taxon>
        <taxon>Gammaproteobacteria</taxon>
        <taxon>Vibrionales</taxon>
        <taxon>Vibrionaceae</taxon>
        <taxon>Vibrio</taxon>
    </lineage>
</organism>
<reference evidence="1" key="1">
    <citation type="submission" date="2022-01" db="EMBL/GenBank/DDBJ databases">
        <authorList>
            <person name="Lagorce A."/>
        </authorList>
    </citation>
    <scope>NUCLEOTIDE SEQUENCE</scope>
    <source>
        <strain evidence="1">Th15_F1_A12</strain>
    </source>
</reference>